<dbReference type="Proteomes" id="UP001054945">
    <property type="component" value="Unassembled WGS sequence"/>
</dbReference>
<dbReference type="AlphaFoldDB" id="A0AAV4SKF2"/>
<protein>
    <submittedName>
        <fullName evidence="1">Uncharacterized protein</fullName>
    </submittedName>
</protein>
<proteinExistence type="predicted"/>
<evidence type="ECO:0000313" key="2">
    <source>
        <dbReference type="Proteomes" id="UP001054945"/>
    </source>
</evidence>
<comment type="caution">
    <text evidence="1">The sequence shown here is derived from an EMBL/GenBank/DDBJ whole genome shotgun (WGS) entry which is preliminary data.</text>
</comment>
<reference evidence="1 2" key="1">
    <citation type="submission" date="2021-06" db="EMBL/GenBank/DDBJ databases">
        <title>Caerostris extrusa draft genome.</title>
        <authorList>
            <person name="Kono N."/>
            <person name="Arakawa K."/>
        </authorList>
    </citation>
    <scope>NUCLEOTIDE SEQUENCE [LARGE SCALE GENOMIC DNA]</scope>
</reference>
<sequence length="108" mass="12581">MLGTVPSFLLSRDPRRLEKDAEEGKWKGWKRASMLLSFHFLLKRVFRVLLLRTPSHALCVNDFRLRHDDVAIAGNEINCVAIRFEKRRKLENILTEGTAETMLFLVLN</sequence>
<keyword evidence="2" id="KW-1185">Reference proteome</keyword>
<accession>A0AAV4SKF2</accession>
<dbReference type="EMBL" id="BPLR01009587">
    <property type="protein sequence ID" value="GIY33072.1"/>
    <property type="molecule type" value="Genomic_DNA"/>
</dbReference>
<organism evidence="1 2">
    <name type="scientific">Caerostris extrusa</name>
    <name type="common">Bark spider</name>
    <name type="synonym">Caerostris bankana</name>
    <dbReference type="NCBI Taxonomy" id="172846"/>
    <lineage>
        <taxon>Eukaryota</taxon>
        <taxon>Metazoa</taxon>
        <taxon>Ecdysozoa</taxon>
        <taxon>Arthropoda</taxon>
        <taxon>Chelicerata</taxon>
        <taxon>Arachnida</taxon>
        <taxon>Araneae</taxon>
        <taxon>Araneomorphae</taxon>
        <taxon>Entelegynae</taxon>
        <taxon>Araneoidea</taxon>
        <taxon>Araneidae</taxon>
        <taxon>Caerostris</taxon>
    </lineage>
</organism>
<gene>
    <name evidence="1" type="ORF">CEXT_395851</name>
</gene>
<name>A0AAV4SKF2_CAEEX</name>
<evidence type="ECO:0000313" key="1">
    <source>
        <dbReference type="EMBL" id="GIY33072.1"/>
    </source>
</evidence>